<evidence type="ECO:0000313" key="2">
    <source>
        <dbReference type="EMBL" id="KAH7301027.1"/>
    </source>
</evidence>
<protein>
    <recommendedName>
        <fullName evidence="1">Reverse transcriptase zinc-binding domain-containing protein</fullName>
    </recommendedName>
</protein>
<dbReference type="OrthoDB" id="1111109at2759"/>
<dbReference type="InterPro" id="IPR026960">
    <property type="entry name" value="RVT-Znf"/>
</dbReference>
<evidence type="ECO:0000259" key="1">
    <source>
        <dbReference type="Pfam" id="PF13966"/>
    </source>
</evidence>
<sequence>MQKLKDIDPCINSWINFKDIDPCINISYEEWNTLQSRCLAWDRHKTRLLMGHNTPSSIGLKWHNGNSLSNIPNFKESIEYQVNLNKKWCLSWTRLRWDMKFMAIWHPLIEIKKSVLLWQILHHGIWTNLKASKLCGIPPWCKGCYRSIEDVPHIFFTCPNSNRLWQTVRKKIRLQKHLSWQQALLGEAIGCSATLWNAIKGEVLWKIWRERCAFNFGDSPKEWSIEKSLFLLGKRIVNCKKSPPLQASSSSPFHQ</sequence>
<evidence type="ECO:0000313" key="3">
    <source>
        <dbReference type="Proteomes" id="UP000825935"/>
    </source>
</evidence>
<reference evidence="2 3" key="1">
    <citation type="submission" date="2021-08" db="EMBL/GenBank/DDBJ databases">
        <title>WGS assembly of Ceratopteris richardii.</title>
        <authorList>
            <person name="Marchant D.B."/>
            <person name="Chen G."/>
            <person name="Jenkins J."/>
            <person name="Shu S."/>
            <person name="Leebens-Mack J."/>
            <person name="Grimwood J."/>
            <person name="Schmutz J."/>
            <person name="Soltis P."/>
            <person name="Soltis D."/>
            <person name="Chen Z.-H."/>
        </authorList>
    </citation>
    <scope>NUCLEOTIDE SEQUENCE [LARGE SCALE GENOMIC DNA]</scope>
    <source>
        <strain evidence="2">Whitten #5841</strain>
        <tissue evidence="2">Leaf</tissue>
    </source>
</reference>
<gene>
    <name evidence="2" type="ORF">KP509_23G008500</name>
</gene>
<name>A0A8T2RZH2_CERRI</name>
<comment type="caution">
    <text evidence="2">The sequence shown here is derived from an EMBL/GenBank/DDBJ whole genome shotgun (WGS) entry which is preliminary data.</text>
</comment>
<dbReference type="EMBL" id="CM035428">
    <property type="protein sequence ID" value="KAH7301027.1"/>
    <property type="molecule type" value="Genomic_DNA"/>
</dbReference>
<dbReference type="Pfam" id="PF13966">
    <property type="entry name" value="zf-RVT"/>
    <property type="match status" value="1"/>
</dbReference>
<organism evidence="2 3">
    <name type="scientific">Ceratopteris richardii</name>
    <name type="common">Triangle waterfern</name>
    <dbReference type="NCBI Taxonomy" id="49495"/>
    <lineage>
        <taxon>Eukaryota</taxon>
        <taxon>Viridiplantae</taxon>
        <taxon>Streptophyta</taxon>
        <taxon>Embryophyta</taxon>
        <taxon>Tracheophyta</taxon>
        <taxon>Polypodiopsida</taxon>
        <taxon>Polypodiidae</taxon>
        <taxon>Polypodiales</taxon>
        <taxon>Pteridineae</taxon>
        <taxon>Pteridaceae</taxon>
        <taxon>Parkerioideae</taxon>
        <taxon>Ceratopteris</taxon>
    </lineage>
</organism>
<proteinExistence type="predicted"/>
<feature type="domain" description="Reverse transcriptase zinc-binding" evidence="1">
    <location>
        <begin position="99"/>
        <end position="165"/>
    </location>
</feature>
<dbReference type="Proteomes" id="UP000825935">
    <property type="component" value="Chromosome 23"/>
</dbReference>
<keyword evidence="3" id="KW-1185">Reference proteome</keyword>
<dbReference type="AlphaFoldDB" id="A0A8T2RZH2"/>
<accession>A0A8T2RZH2</accession>